<evidence type="ECO:0000313" key="4">
    <source>
        <dbReference type="EMBL" id="CAG85760.2"/>
    </source>
</evidence>
<name>Q6BVN7_DEBHA</name>
<feature type="region of interest" description="Disordered" evidence="2">
    <location>
        <begin position="83"/>
        <end position="147"/>
    </location>
</feature>
<gene>
    <name evidence="4" type="ordered locus">DEHA2C01188g</name>
</gene>
<dbReference type="EMBL" id="CR382135">
    <property type="protein sequence ID" value="CAG85760.2"/>
    <property type="molecule type" value="Genomic_DNA"/>
</dbReference>
<dbReference type="InterPro" id="IPR036859">
    <property type="entry name" value="CAP-Gly_dom_sf"/>
</dbReference>
<keyword evidence="1" id="KW-0175">Coiled coil</keyword>
<dbReference type="PANTHER" id="PTHR18916">
    <property type="entry name" value="DYNACTIN 1-RELATED MICROTUBULE-BINDING"/>
    <property type="match status" value="1"/>
</dbReference>
<evidence type="ECO:0000256" key="2">
    <source>
        <dbReference type="SAM" id="MobiDB-lite"/>
    </source>
</evidence>
<dbReference type="KEGG" id="dha:DEHA2C01188g"/>
<feature type="compositionally biased region" description="Basic and acidic residues" evidence="2">
    <location>
        <begin position="541"/>
        <end position="558"/>
    </location>
</feature>
<organism evidence="4 5">
    <name type="scientific">Debaryomyces hansenii (strain ATCC 36239 / CBS 767 / BCRC 21394 / JCM 1990 / NBRC 0083 / IGC 2968)</name>
    <name type="common">Yeast</name>
    <name type="synonym">Torulaspora hansenii</name>
    <dbReference type="NCBI Taxonomy" id="284592"/>
    <lineage>
        <taxon>Eukaryota</taxon>
        <taxon>Fungi</taxon>
        <taxon>Dikarya</taxon>
        <taxon>Ascomycota</taxon>
        <taxon>Saccharomycotina</taxon>
        <taxon>Pichiomycetes</taxon>
        <taxon>Debaryomycetaceae</taxon>
        <taxon>Debaryomyces</taxon>
    </lineage>
</organism>
<dbReference type="HOGENOM" id="CLU_031641_0_0_1"/>
<dbReference type="OMA" id="KWCAVCE"/>
<dbReference type="PANTHER" id="PTHR18916:SF93">
    <property type="entry name" value="RESTIN HOMOLOG"/>
    <property type="match status" value="1"/>
</dbReference>
<dbReference type="SMART" id="SM01052">
    <property type="entry name" value="CAP_GLY"/>
    <property type="match status" value="1"/>
</dbReference>
<accession>Q6BVN7</accession>
<dbReference type="PROSITE" id="PS50245">
    <property type="entry name" value="CAP_GLY_2"/>
    <property type="match status" value="1"/>
</dbReference>
<dbReference type="STRING" id="284592.Q6BVN7"/>
<dbReference type="FunCoup" id="Q6BVN7">
    <property type="interactions" value="179"/>
</dbReference>
<dbReference type="SUPFAM" id="SSF74924">
    <property type="entry name" value="Cap-Gly domain"/>
    <property type="match status" value="1"/>
</dbReference>
<protein>
    <submittedName>
        <fullName evidence="4">DEHA2C01188p</fullName>
    </submittedName>
</protein>
<evidence type="ECO:0000313" key="5">
    <source>
        <dbReference type="Proteomes" id="UP000000599"/>
    </source>
</evidence>
<dbReference type="InterPro" id="IPR000938">
    <property type="entry name" value="CAP-Gly_domain"/>
</dbReference>
<feature type="domain" description="CAP-Gly" evidence="3">
    <location>
        <begin position="24"/>
        <end position="71"/>
    </location>
</feature>
<dbReference type="InParanoid" id="Q6BVN7"/>
<keyword evidence="5" id="KW-1185">Reference proteome</keyword>
<feature type="compositionally biased region" description="Polar residues" evidence="2">
    <location>
        <begin position="102"/>
        <end position="112"/>
    </location>
</feature>
<dbReference type="AlphaFoldDB" id="Q6BVN7"/>
<feature type="region of interest" description="Disordered" evidence="2">
    <location>
        <begin position="541"/>
        <end position="580"/>
    </location>
</feature>
<sequence>MADHVGTKVSIPGTRGQGILRYYGPINGKNGIFGGIELIGPIAAARGKNSGSVNGVQYFEVQQPMTGLFLPFERLKSVNAHLSNKSRSASSLRSSTPVEIASTPSPLNRGLNSSSSSDSSITKNGILRSPYSEKPLINPKRQILKDDGRNAIPKAKSLSENSTSSLVSNGDTKYIDSIRQDTDKIRLEQELKDLKGRYDNNQLEMTEKIKILNDLRNTVNEIQPLLEEYENDLSEKDKKLLKQKSEFEKAREEWRQSLDLMVSTQQENEEYYEQKISELNAKVEELSNKQPKLNDTELSKIDEKNQSRVLQASLVSKDEEISRYKVKLEDLHMEKSKVEKSLNDKIDSQRKEINALTENLAKLEEDKNSNESGELQVKYDSLVDQIESMKIELEKFKSSETSLKARLTELQSDIVQKDKSIENLKSNNSKDDNELGSLVNSVKSVKLDDDNEEILKLKEENKKIKAEVDSKEAMQTKINELENQLEMRPTFEELTDLQNTIDELDDLHKNELREKDDALKVAIEKKKDLQSQLTDVLQNIEKKDNEQADRLEKPEVKGSSDPNELPIHIPKQPTDPSSGKNDWCGLCERDGHSSINCPYENDMF</sequence>
<dbReference type="Pfam" id="PF01302">
    <property type="entry name" value="CAP_GLY"/>
    <property type="match status" value="1"/>
</dbReference>
<dbReference type="OrthoDB" id="2130750at2759"/>
<dbReference type="Gene3D" id="2.30.30.190">
    <property type="entry name" value="CAP Gly-rich-like domain"/>
    <property type="match status" value="1"/>
</dbReference>
<evidence type="ECO:0000256" key="1">
    <source>
        <dbReference type="SAM" id="Coils"/>
    </source>
</evidence>
<dbReference type="VEuPathDB" id="FungiDB:DEHA2C01188g"/>
<feature type="compositionally biased region" description="Low complexity" evidence="2">
    <location>
        <begin position="83"/>
        <end position="95"/>
    </location>
</feature>
<dbReference type="PROSITE" id="PS00845">
    <property type="entry name" value="CAP_GLY_1"/>
    <property type="match status" value="1"/>
</dbReference>
<dbReference type="GeneID" id="2900044"/>
<evidence type="ECO:0000259" key="3">
    <source>
        <dbReference type="PROSITE" id="PS50245"/>
    </source>
</evidence>
<dbReference type="Proteomes" id="UP000000599">
    <property type="component" value="Chromosome C"/>
</dbReference>
<feature type="coiled-coil region" evidence="1">
    <location>
        <begin position="184"/>
        <end position="296"/>
    </location>
</feature>
<reference evidence="4 5" key="1">
    <citation type="journal article" date="2004" name="Nature">
        <title>Genome evolution in yeasts.</title>
        <authorList>
            <consortium name="Genolevures"/>
            <person name="Dujon B."/>
            <person name="Sherman D."/>
            <person name="Fischer G."/>
            <person name="Durrens P."/>
            <person name="Casaregola S."/>
            <person name="Lafontaine I."/>
            <person name="de Montigny J."/>
            <person name="Marck C."/>
            <person name="Neuveglise C."/>
            <person name="Talla E."/>
            <person name="Goffard N."/>
            <person name="Frangeul L."/>
            <person name="Aigle M."/>
            <person name="Anthouard V."/>
            <person name="Babour A."/>
            <person name="Barbe V."/>
            <person name="Barnay S."/>
            <person name="Blanchin S."/>
            <person name="Beckerich J.M."/>
            <person name="Beyne E."/>
            <person name="Bleykasten C."/>
            <person name="Boisrame A."/>
            <person name="Boyer J."/>
            <person name="Cattolico L."/>
            <person name="Confanioleri F."/>
            <person name="de Daruvar A."/>
            <person name="Despons L."/>
            <person name="Fabre E."/>
            <person name="Fairhead C."/>
            <person name="Ferry-Dumazet H."/>
            <person name="Groppi A."/>
            <person name="Hantraye F."/>
            <person name="Hennequin C."/>
            <person name="Jauniaux N."/>
            <person name="Joyet P."/>
            <person name="Kachouri R."/>
            <person name="Kerrest A."/>
            <person name="Koszul R."/>
            <person name="Lemaire M."/>
            <person name="Lesur I."/>
            <person name="Ma L."/>
            <person name="Muller H."/>
            <person name="Nicaud J.M."/>
            <person name="Nikolski M."/>
            <person name="Oztas S."/>
            <person name="Ozier-Kalogeropoulos O."/>
            <person name="Pellenz S."/>
            <person name="Potier S."/>
            <person name="Richard G.F."/>
            <person name="Straub M.L."/>
            <person name="Suleau A."/>
            <person name="Swennene D."/>
            <person name="Tekaia F."/>
            <person name="Wesolowski-Louvel M."/>
            <person name="Westhof E."/>
            <person name="Wirth B."/>
            <person name="Zeniou-Meyer M."/>
            <person name="Zivanovic I."/>
            <person name="Bolotin-Fukuhara M."/>
            <person name="Thierry A."/>
            <person name="Bouchier C."/>
            <person name="Caudron B."/>
            <person name="Scarpelli C."/>
            <person name="Gaillardin C."/>
            <person name="Weissenbach J."/>
            <person name="Wincker P."/>
            <person name="Souciet J.L."/>
        </authorList>
    </citation>
    <scope>NUCLEOTIDE SEQUENCE [LARGE SCALE GENOMIC DNA]</scope>
    <source>
        <strain evidence="5">ATCC 36239 / CBS 767 / BCRC 21394 / JCM 1990 / NBRC 0083 / IGC 2968</strain>
    </source>
</reference>
<dbReference type="eggNOG" id="KOG4568">
    <property type="taxonomic scope" value="Eukaryota"/>
</dbReference>
<proteinExistence type="predicted"/>
<dbReference type="RefSeq" id="XP_457732.2">
    <property type="nucleotide sequence ID" value="XM_457732.1"/>
</dbReference>